<dbReference type="GO" id="GO:0009231">
    <property type="term" value="P:riboflavin biosynthetic process"/>
    <property type="evidence" value="ECO:0007669"/>
    <property type="project" value="InterPro"/>
</dbReference>
<sequence length="314" mass="35658">MHMDIRRIQYPFTELHSVPPDGQVIAIGDFDGVHLGHREVISRAIERARSLGVPAAIMTFDPHPREVLGKAQYSRILTPIDEKMRLFAELGVDQVYIVHFTPELARVSPEDYYKNMLYPLKPRVIVVGFDFTFGHRGQGTAETLAKLAKAGESIEVIAPHNMDGEKISSTLIREQLHLGRLERVKSLLGRHYRIQGKVVKGEGRGRKIGYPTANLEPLDRYVIPRQGVYAVRVYLDGETLKGVMNIGIKPTFHEDEEQPPTLEVHILDRNEDLYGRTLEIEFAAYLRPEMKFSSVEMLIEQIAKDAQRAKQILA</sequence>
<reference evidence="17" key="2">
    <citation type="journal article" date="2021" name="Data Brief">
        <title>Draft genome sequence data of the facultative, thermophilic, xylanolytic bacterium Paenibacillus sp. strain DA-C8.</title>
        <authorList>
            <person name="Chhe C."/>
            <person name="Uke A."/>
            <person name="Baramee S."/>
            <person name="Ungkulpasvich U."/>
            <person name="Tachaapaikoon C."/>
            <person name="Pason P."/>
            <person name="Waeonukul R."/>
            <person name="Ratanakhanokchai K."/>
            <person name="Kosugi A."/>
        </authorList>
    </citation>
    <scope>NUCLEOTIDE SEQUENCE</scope>
    <source>
        <strain evidence="17">DA-C8</strain>
    </source>
</reference>
<dbReference type="EMBL" id="BMAQ01000006">
    <property type="protein sequence ID" value="GFR37680.1"/>
    <property type="molecule type" value="Genomic_DNA"/>
</dbReference>
<comment type="catalytic activity">
    <reaction evidence="13 15">
        <text>riboflavin + ATP = FMN + ADP + H(+)</text>
        <dbReference type="Rhea" id="RHEA:14357"/>
        <dbReference type="ChEBI" id="CHEBI:15378"/>
        <dbReference type="ChEBI" id="CHEBI:30616"/>
        <dbReference type="ChEBI" id="CHEBI:57986"/>
        <dbReference type="ChEBI" id="CHEBI:58210"/>
        <dbReference type="ChEBI" id="CHEBI:456216"/>
        <dbReference type="EC" id="2.7.1.26"/>
    </reaction>
</comment>
<evidence type="ECO:0000256" key="4">
    <source>
        <dbReference type="ARBA" id="ARBA00022630"/>
    </source>
</evidence>
<dbReference type="FunFam" id="2.40.30.30:FF:000003">
    <property type="entry name" value="Riboflavin biosynthesis protein"/>
    <property type="match status" value="1"/>
</dbReference>
<evidence type="ECO:0000256" key="7">
    <source>
        <dbReference type="ARBA" id="ARBA00022695"/>
    </source>
</evidence>
<dbReference type="NCBIfam" id="TIGR00083">
    <property type="entry name" value="ribF"/>
    <property type="match status" value="1"/>
</dbReference>
<dbReference type="SUPFAM" id="SSF52374">
    <property type="entry name" value="Nucleotidylyl transferase"/>
    <property type="match status" value="1"/>
</dbReference>
<dbReference type="SMART" id="SM00904">
    <property type="entry name" value="Flavokinase"/>
    <property type="match status" value="1"/>
</dbReference>
<keyword evidence="7 15" id="KW-0548">Nucleotidyltransferase</keyword>
<dbReference type="GO" id="GO:0009398">
    <property type="term" value="P:FMN biosynthetic process"/>
    <property type="evidence" value="ECO:0007669"/>
    <property type="project" value="UniProtKB-UniRule"/>
</dbReference>
<evidence type="ECO:0000256" key="12">
    <source>
        <dbReference type="ARBA" id="ARBA00023268"/>
    </source>
</evidence>
<dbReference type="GO" id="GO:0003919">
    <property type="term" value="F:FMN adenylyltransferase activity"/>
    <property type="evidence" value="ECO:0007669"/>
    <property type="project" value="UniProtKB-UniRule"/>
</dbReference>
<evidence type="ECO:0000256" key="10">
    <source>
        <dbReference type="ARBA" id="ARBA00022827"/>
    </source>
</evidence>
<keyword evidence="6 15" id="KW-0808">Transferase</keyword>
<dbReference type="Gene3D" id="2.40.30.30">
    <property type="entry name" value="Riboflavin kinase-like"/>
    <property type="match status" value="1"/>
</dbReference>
<evidence type="ECO:0000256" key="15">
    <source>
        <dbReference type="PIRNR" id="PIRNR004491"/>
    </source>
</evidence>
<dbReference type="InterPro" id="IPR002606">
    <property type="entry name" value="Riboflavin_kinase_bac"/>
</dbReference>
<dbReference type="PANTHER" id="PTHR22749">
    <property type="entry name" value="RIBOFLAVIN KINASE/FMN ADENYLYLTRANSFERASE"/>
    <property type="match status" value="1"/>
</dbReference>
<dbReference type="GO" id="GO:0006747">
    <property type="term" value="P:FAD biosynthetic process"/>
    <property type="evidence" value="ECO:0007669"/>
    <property type="project" value="UniProtKB-UniRule"/>
</dbReference>
<keyword evidence="5 15" id="KW-0288">FMN</keyword>
<dbReference type="Gene3D" id="3.40.50.620">
    <property type="entry name" value="HUPs"/>
    <property type="match status" value="1"/>
</dbReference>
<keyword evidence="11 15" id="KW-0067">ATP-binding</keyword>
<accession>A0A916QBQ4</accession>
<dbReference type="EC" id="2.7.1.26" evidence="15"/>
<comment type="function">
    <text evidence="1">Catalyzes the phosphorylation of riboflavin to FMN followed by the adenylation of FMN to FAD.</text>
</comment>
<dbReference type="FunFam" id="3.40.50.620:FF:000021">
    <property type="entry name" value="Riboflavin biosynthesis protein"/>
    <property type="match status" value="1"/>
</dbReference>
<evidence type="ECO:0000256" key="9">
    <source>
        <dbReference type="ARBA" id="ARBA00022777"/>
    </source>
</evidence>
<protein>
    <recommendedName>
        <fullName evidence="15">Riboflavin biosynthesis protein</fullName>
    </recommendedName>
    <domain>
        <recommendedName>
            <fullName evidence="15">Riboflavin kinase</fullName>
            <ecNumber evidence="15">2.7.1.26</ecNumber>
        </recommendedName>
        <alternativeName>
            <fullName evidence="15">Flavokinase</fullName>
        </alternativeName>
    </domain>
    <domain>
        <recommendedName>
            <fullName evidence="15">FMN adenylyltransferase</fullName>
            <ecNumber evidence="15">2.7.7.2</ecNumber>
        </recommendedName>
        <alternativeName>
            <fullName evidence="15">FAD pyrophosphorylase</fullName>
        </alternativeName>
        <alternativeName>
            <fullName evidence="15">FAD synthase</fullName>
        </alternativeName>
    </domain>
</protein>
<evidence type="ECO:0000256" key="8">
    <source>
        <dbReference type="ARBA" id="ARBA00022741"/>
    </source>
</evidence>
<dbReference type="InterPro" id="IPR023465">
    <property type="entry name" value="Riboflavin_kinase_dom_sf"/>
</dbReference>
<dbReference type="GO" id="GO:0008531">
    <property type="term" value="F:riboflavin kinase activity"/>
    <property type="evidence" value="ECO:0007669"/>
    <property type="project" value="UniProtKB-UniRule"/>
</dbReference>
<keyword evidence="9 15" id="KW-0418">Kinase</keyword>
<keyword evidence="4 15" id="KW-0285">Flavoprotein</keyword>
<feature type="domain" description="Riboflavin kinase" evidence="16">
    <location>
        <begin position="187"/>
        <end position="314"/>
    </location>
</feature>
<comment type="caution">
    <text evidence="17">The sequence shown here is derived from an EMBL/GenBank/DDBJ whole genome shotgun (WGS) entry which is preliminary data.</text>
</comment>
<evidence type="ECO:0000259" key="16">
    <source>
        <dbReference type="SMART" id="SM00904"/>
    </source>
</evidence>
<keyword evidence="10 15" id="KW-0274">FAD</keyword>
<evidence type="ECO:0000256" key="1">
    <source>
        <dbReference type="ARBA" id="ARBA00002121"/>
    </source>
</evidence>
<dbReference type="AlphaFoldDB" id="A0A916QBQ4"/>
<evidence type="ECO:0000256" key="13">
    <source>
        <dbReference type="ARBA" id="ARBA00047880"/>
    </source>
</evidence>
<dbReference type="InterPro" id="IPR015865">
    <property type="entry name" value="Riboflavin_kinase_bac/euk"/>
</dbReference>
<dbReference type="NCBIfam" id="NF004162">
    <property type="entry name" value="PRK05627.1-5"/>
    <property type="match status" value="1"/>
</dbReference>
<dbReference type="PIRSF" id="PIRSF004491">
    <property type="entry name" value="FAD_Synth"/>
    <property type="match status" value="1"/>
</dbReference>
<dbReference type="Proteomes" id="UP000654993">
    <property type="component" value="Unassembled WGS sequence"/>
</dbReference>
<evidence type="ECO:0000313" key="17">
    <source>
        <dbReference type="EMBL" id="GFR37680.1"/>
    </source>
</evidence>
<evidence type="ECO:0000256" key="2">
    <source>
        <dbReference type="ARBA" id="ARBA00004726"/>
    </source>
</evidence>
<name>A0A916QBQ4_9BACL</name>
<dbReference type="GO" id="GO:0005524">
    <property type="term" value="F:ATP binding"/>
    <property type="evidence" value="ECO:0007669"/>
    <property type="project" value="UniProtKB-UniRule"/>
</dbReference>
<comment type="similarity">
    <text evidence="15">Belongs to the ribF family.</text>
</comment>
<evidence type="ECO:0000256" key="3">
    <source>
        <dbReference type="ARBA" id="ARBA00005201"/>
    </source>
</evidence>
<dbReference type="EC" id="2.7.7.2" evidence="15"/>
<dbReference type="SUPFAM" id="SSF82114">
    <property type="entry name" value="Riboflavin kinase-like"/>
    <property type="match status" value="1"/>
</dbReference>
<evidence type="ECO:0000256" key="5">
    <source>
        <dbReference type="ARBA" id="ARBA00022643"/>
    </source>
</evidence>
<proteinExistence type="inferred from homology"/>
<gene>
    <name evidence="17" type="ORF">PRECH8_09760</name>
</gene>
<dbReference type="InterPro" id="IPR014729">
    <property type="entry name" value="Rossmann-like_a/b/a_fold"/>
</dbReference>
<dbReference type="Pfam" id="PF06574">
    <property type="entry name" value="FAD_syn"/>
    <property type="match status" value="1"/>
</dbReference>
<dbReference type="InterPro" id="IPR015864">
    <property type="entry name" value="FAD_synthase"/>
</dbReference>
<dbReference type="Pfam" id="PF01687">
    <property type="entry name" value="Flavokinase"/>
    <property type="match status" value="1"/>
</dbReference>
<comment type="pathway">
    <text evidence="2 15">Cofactor biosynthesis; FAD biosynthesis; FAD from FMN: step 1/1.</text>
</comment>
<organism evidence="17 18">
    <name type="scientific">Insulibacter thermoxylanivorax</name>
    <dbReference type="NCBI Taxonomy" id="2749268"/>
    <lineage>
        <taxon>Bacteria</taxon>
        <taxon>Bacillati</taxon>
        <taxon>Bacillota</taxon>
        <taxon>Bacilli</taxon>
        <taxon>Bacillales</taxon>
        <taxon>Paenibacillaceae</taxon>
        <taxon>Insulibacter</taxon>
    </lineage>
</organism>
<dbReference type="CDD" id="cd02064">
    <property type="entry name" value="FAD_synthetase_N"/>
    <property type="match status" value="1"/>
</dbReference>
<evidence type="ECO:0000313" key="18">
    <source>
        <dbReference type="Proteomes" id="UP000654993"/>
    </source>
</evidence>
<evidence type="ECO:0000256" key="11">
    <source>
        <dbReference type="ARBA" id="ARBA00022840"/>
    </source>
</evidence>
<keyword evidence="8 15" id="KW-0547">Nucleotide-binding</keyword>
<dbReference type="InterPro" id="IPR023468">
    <property type="entry name" value="Riboflavin_kinase"/>
</dbReference>
<comment type="catalytic activity">
    <reaction evidence="14 15">
        <text>FMN + ATP + H(+) = FAD + diphosphate</text>
        <dbReference type="Rhea" id="RHEA:17237"/>
        <dbReference type="ChEBI" id="CHEBI:15378"/>
        <dbReference type="ChEBI" id="CHEBI:30616"/>
        <dbReference type="ChEBI" id="CHEBI:33019"/>
        <dbReference type="ChEBI" id="CHEBI:57692"/>
        <dbReference type="ChEBI" id="CHEBI:58210"/>
        <dbReference type="EC" id="2.7.7.2"/>
    </reaction>
</comment>
<evidence type="ECO:0000256" key="14">
    <source>
        <dbReference type="ARBA" id="ARBA00049494"/>
    </source>
</evidence>
<keyword evidence="18" id="KW-1185">Reference proteome</keyword>
<reference evidence="17" key="1">
    <citation type="submission" date="2020-08" db="EMBL/GenBank/DDBJ databases">
        <authorList>
            <person name="Uke A."/>
            <person name="Chhe C."/>
            <person name="Baramee S."/>
            <person name="Kosugi A."/>
        </authorList>
    </citation>
    <scope>NUCLEOTIDE SEQUENCE</scope>
    <source>
        <strain evidence="17">DA-C8</strain>
    </source>
</reference>
<dbReference type="PANTHER" id="PTHR22749:SF6">
    <property type="entry name" value="RIBOFLAVIN KINASE"/>
    <property type="match status" value="1"/>
</dbReference>
<keyword evidence="12" id="KW-0511">Multifunctional enzyme</keyword>
<comment type="pathway">
    <text evidence="3 15">Cofactor biosynthesis; FMN biosynthesis; FMN from riboflavin (ATP route): step 1/1.</text>
</comment>
<evidence type="ECO:0000256" key="6">
    <source>
        <dbReference type="ARBA" id="ARBA00022679"/>
    </source>
</evidence>
<dbReference type="NCBIfam" id="NF004160">
    <property type="entry name" value="PRK05627.1-3"/>
    <property type="match status" value="1"/>
</dbReference>